<evidence type="ECO:0000313" key="3">
    <source>
        <dbReference type="Proteomes" id="UP000595703"/>
    </source>
</evidence>
<dbReference type="Proteomes" id="UP000595703">
    <property type="component" value="Chromosome"/>
</dbReference>
<name>A0A7U3UMU2_9ACTN</name>
<sequence>MALVPTEPVNRTILLLDIESFTQRDNVEQVYLRRGLYDVAEEILAAAGVGPSQQYREDRGDGLIILLSGDISKAVLLKTLLWSTPDILRGYNRLAARSAQMRLRIVLASGEVGLDPRNGTVGGLVGHDLNQACRLLDAPVLRDALRQRPEEFVLCVSRSVYEGVVRHHYPGLPPEDFHNVTAAVKKDVLDAWLHGPVPHGAPRPEETSGRGAAAEPAATVEAPPPGGRSPGDGRAAPPRRRSGRTYVTAGLVVAALGAGAVIGACLAARGSHAPEAGGPASPQVSPVSPRRAVPASPGAPASPSPRGAVSSGSAPVAPSDAGVFYHEQFTDHSRWTDDGDREGASYTTASYLVYSGISSVRTYVIGYPAHVAQLYPKAPSDLGIEVWARHDADSDNGYGVVCHAHADKSGYYFTVWGDSASIEKKAPGKQGWTTLATVRHSPAIRQVGQNHFAVSCADAPDGRSVALAFSLNSTLLDTVTDRTGPLVTEGTVALAAGSDPSTRTPDNVEFSSLALKRP</sequence>
<evidence type="ECO:0000256" key="1">
    <source>
        <dbReference type="SAM" id="MobiDB-lite"/>
    </source>
</evidence>
<proteinExistence type="predicted"/>
<gene>
    <name evidence="2" type="ORF">RVR_319</name>
</gene>
<feature type="compositionally biased region" description="Low complexity" evidence="1">
    <location>
        <begin position="209"/>
        <end position="221"/>
    </location>
</feature>
<dbReference type="EMBL" id="AP018365">
    <property type="protein sequence ID" value="BBA95456.1"/>
    <property type="molecule type" value="Genomic_DNA"/>
</dbReference>
<reference evidence="2 3" key="1">
    <citation type="journal article" date="2010" name="J. Bacteriol.">
        <title>Biochemical characterization of a novel indole prenyltransferase from Streptomyces sp. SN-593.</title>
        <authorList>
            <person name="Takahashi S."/>
            <person name="Takagi H."/>
            <person name="Toyoda A."/>
            <person name="Uramoto M."/>
            <person name="Nogawa T."/>
            <person name="Ueki M."/>
            <person name="Sakaki Y."/>
            <person name="Osada H."/>
        </authorList>
    </citation>
    <scope>NUCLEOTIDE SEQUENCE [LARGE SCALE GENOMIC DNA]</scope>
    <source>
        <strain evidence="2 3">SN-593</strain>
    </source>
</reference>
<keyword evidence="3" id="KW-1185">Reference proteome</keyword>
<organism evidence="2 3">
    <name type="scientific">Actinacidiphila reveromycinica</name>
    <dbReference type="NCBI Taxonomy" id="659352"/>
    <lineage>
        <taxon>Bacteria</taxon>
        <taxon>Bacillati</taxon>
        <taxon>Actinomycetota</taxon>
        <taxon>Actinomycetes</taxon>
        <taxon>Kitasatosporales</taxon>
        <taxon>Streptomycetaceae</taxon>
        <taxon>Actinacidiphila</taxon>
    </lineage>
</organism>
<dbReference type="KEGG" id="arev:RVR_319"/>
<dbReference type="AlphaFoldDB" id="A0A7U3UMU2"/>
<dbReference type="RefSeq" id="WP_202231987.1">
    <property type="nucleotide sequence ID" value="NZ_AP018365.1"/>
</dbReference>
<feature type="region of interest" description="Disordered" evidence="1">
    <location>
        <begin position="497"/>
        <end position="518"/>
    </location>
</feature>
<reference evidence="2 3" key="3">
    <citation type="journal article" date="2011" name="Nat. Chem. Biol.">
        <title>Reveromycin A biosynthesis uses RevG and RevJ for stereospecific spiroacetal formation.</title>
        <authorList>
            <person name="Takahashi S."/>
            <person name="Toyoda A."/>
            <person name="Sekiyama Y."/>
            <person name="Takagi H."/>
            <person name="Nogawa T."/>
            <person name="Uramoto M."/>
            <person name="Suzuki R."/>
            <person name="Koshino H."/>
            <person name="Kumano T."/>
            <person name="Panthee S."/>
            <person name="Dairi T."/>
            <person name="Ishikawa J."/>
            <person name="Ikeda H."/>
            <person name="Sakaki Y."/>
            <person name="Osada H."/>
        </authorList>
    </citation>
    <scope>NUCLEOTIDE SEQUENCE [LARGE SCALE GENOMIC DNA]</scope>
    <source>
        <strain evidence="2 3">SN-593</strain>
    </source>
</reference>
<protein>
    <submittedName>
        <fullName evidence="2">Uncharacterized protein</fullName>
    </submittedName>
</protein>
<reference evidence="2 3" key="4">
    <citation type="journal article" date="2020" name="Sci. Rep.">
        <title>beta-carboline chemical signals induce reveromycin production through a LuxR family regulator in Streptomyces sp. SN-593.</title>
        <authorList>
            <person name="Panthee S."/>
            <person name="Kito N."/>
            <person name="Hayashi T."/>
            <person name="Shimizu T."/>
            <person name="Ishikawa J."/>
            <person name="Hamamoto H."/>
            <person name="Osada H."/>
            <person name="Takahashi S."/>
        </authorList>
    </citation>
    <scope>NUCLEOTIDE SEQUENCE [LARGE SCALE GENOMIC DNA]</scope>
    <source>
        <strain evidence="2 3">SN-593</strain>
    </source>
</reference>
<reference evidence="2 3" key="2">
    <citation type="journal article" date="2011" name="J. Antibiot.">
        <title>Furaquinocins I and J: novel polyketide isoprenoid hybrid compounds from Streptomyces reveromyceticus SN-593.</title>
        <authorList>
            <person name="Panthee S."/>
            <person name="Takahashi S."/>
            <person name="Takagi H."/>
            <person name="Nogawa T."/>
            <person name="Oowada E."/>
            <person name="Uramoto M."/>
            <person name="Osada H."/>
        </authorList>
    </citation>
    <scope>NUCLEOTIDE SEQUENCE [LARGE SCALE GENOMIC DNA]</scope>
    <source>
        <strain evidence="2 3">SN-593</strain>
    </source>
</reference>
<dbReference type="Gene3D" id="2.60.120.560">
    <property type="entry name" value="Exo-inulinase, domain 1"/>
    <property type="match status" value="1"/>
</dbReference>
<accession>A0A7U3UMU2</accession>
<feature type="region of interest" description="Disordered" evidence="1">
    <location>
        <begin position="195"/>
        <end position="241"/>
    </location>
</feature>
<feature type="region of interest" description="Disordered" evidence="1">
    <location>
        <begin position="271"/>
        <end position="315"/>
    </location>
</feature>
<feature type="compositionally biased region" description="Low complexity" evidence="1">
    <location>
        <begin position="288"/>
        <end position="315"/>
    </location>
</feature>
<evidence type="ECO:0000313" key="2">
    <source>
        <dbReference type="EMBL" id="BBA95456.1"/>
    </source>
</evidence>